<dbReference type="Proteomes" id="UP001602013">
    <property type="component" value="Unassembled WGS sequence"/>
</dbReference>
<organism evidence="1 2">
    <name type="scientific">Microtetraspora malaysiensis</name>
    <dbReference type="NCBI Taxonomy" id="161358"/>
    <lineage>
        <taxon>Bacteria</taxon>
        <taxon>Bacillati</taxon>
        <taxon>Actinomycetota</taxon>
        <taxon>Actinomycetes</taxon>
        <taxon>Streptosporangiales</taxon>
        <taxon>Streptosporangiaceae</taxon>
        <taxon>Microtetraspora</taxon>
    </lineage>
</organism>
<proteinExistence type="predicted"/>
<dbReference type="RefSeq" id="WP_387416677.1">
    <property type="nucleotide sequence ID" value="NZ_JBIASD010000031.1"/>
</dbReference>
<evidence type="ECO:0000313" key="2">
    <source>
        <dbReference type="Proteomes" id="UP001602013"/>
    </source>
</evidence>
<keyword evidence="2" id="KW-1185">Reference proteome</keyword>
<reference evidence="1 2" key="1">
    <citation type="submission" date="2024-10" db="EMBL/GenBank/DDBJ databases">
        <title>The Natural Products Discovery Center: Release of the First 8490 Sequenced Strains for Exploring Actinobacteria Biosynthetic Diversity.</title>
        <authorList>
            <person name="Kalkreuter E."/>
            <person name="Kautsar S.A."/>
            <person name="Yang D."/>
            <person name="Bader C.D."/>
            <person name="Teijaro C.N."/>
            <person name="Fluegel L."/>
            <person name="Davis C.M."/>
            <person name="Simpson J.R."/>
            <person name="Lauterbach L."/>
            <person name="Steele A.D."/>
            <person name="Gui C."/>
            <person name="Meng S."/>
            <person name="Li G."/>
            <person name="Viehrig K."/>
            <person name="Ye F."/>
            <person name="Su P."/>
            <person name="Kiefer A.F."/>
            <person name="Nichols A."/>
            <person name="Cepeda A.J."/>
            <person name="Yan W."/>
            <person name="Fan B."/>
            <person name="Jiang Y."/>
            <person name="Adhikari A."/>
            <person name="Zheng C.-J."/>
            <person name="Schuster L."/>
            <person name="Cowan T.M."/>
            <person name="Smanski M.J."/>
            <person name="Chevrette M.G."/>
            <person name="De Carvalho L.P.S."/>
            <person name="Shen B."/>
        </authorList>
    </citation>
    <scope>NUCLEOTIDE SEQUENCE [LARGE SCALE GENOMIC DNA]</scope>
    <source>
        <strain evidence="1 2">NPDC002173</strain>
    </source>
</reference>
<comment type="caution">
    <text evidence="1">The sequence shown here is derived from an EMBL/GenBank/DDBJ whole genome shotgun (WGS) entry which is preliminary data.</text>
</comment>
<evidence type="ECO:0000313" key="1">
    <source>
        <dbReference type="EMBL" id="MFF3670454.1"/>
    </source>
</evidence>
<protein>
    <submittedName>
        <fullName evidence="1">Uncharacterized protein</fullName>
    </submittedName>
</protein>
<dbReference type="EMBL" id="JBIASD010000031">
    <property type="protein sequence ID" value="MFF3670454.1"/>
    <property type="molecule type" value="Genomic_DNA"/>
</dbReference>
<gene>
    <name evidence="1" type="ORF">ACFYXI_33195</name>
</gene>
<name>A0ABW6T2S0_9ACTN</name>
<accession>A0ABW6T2S0</accession>
<sequence length="138" mass="14806">MSLVVGSMGLGLMSPSPSGPVADVALARGWPGQLGEEAAYLVCGDRDGLITLRDWCQVGDLPCGAGVLPLDDAFAQVAGRFKRREVRLRARSCIEGLLSILERKNGWTFAEYAGDRFSRKGVVPMVCFTRLPGDVPIP</sequence>